<evidence type="ECO:0000313" key="4">
    <source>
        <dbReference type="Proteomes" id="UP000230683"/>
    </source>
</evidence>
<dbReference type="AlphaFoldDB" id="A0A2M7X401"/>
<proteinExistence type="predicted"/>
<organism evidence="3 4">
    <name type="scientific">candidate division WWE3 bacterium CG_4_9_14_3_um_filter_34_6</name>
    <dbReference type="NCBI Taxonomy" id="1975079"/>
    <lineage>
        <taxon>Bacteria</taxon>
        <taxon>Katanobacteria</taxon>
    </lineage>
</organism>
<dbReference type="Gene3D" id="3.40.50.300">
    <property type="entry name" value="P-loop containing nucleotide triphosphate hydrolases"/>
    <property type="match status" value="1"/>
</dbReference>
<gene>
    <name evidence="3" type="ORF">CO178_01430</name>
</gene>
<dbReference type="Pfam" id="PF01078">
    <property type="entry name" value="Mg_chelatase"/>
    <property type="match status" value="1"/>
</dbReference>
<comment type="caution">
    <text evidence="3">The sequence shown here is derived from an EMBL/GenBank/DDBJ whole genome shotgun (WGS) entry which is preliminary data.</text>
</comment>
<accession>A0A2M7X401</accession>
<dbReference type="Pfam" id="PF13335">
    <property type="entry name" value="Mg_chelatase_C"/>
    <property type="match status" value="1"/>
</dbReference>
<dbReference type="Proteomes" id="UP000230683">
    <property type="component" value="Unassembled WGS sequence"/>
</dbReference>
<evidence type="ECO:0008006" key="5">
    <source>
        <dbReference type="Google" id="ProtNLM"/>
    </source>
</evidence>
<name>A0A2M7X401_UNCKA</name>
<dbReference type="InterPro" id="IPR000523">
    <property type="entry name" value="Mg_chelatse_chII-like_cat_dom"/>
</dbReference>
<dbReference type="EMBL" id="PFWY01000066">
    <property type="protein sequence ID" value="PJA40870.1"/>
    <property type="molecule type" value="Genomic_DNA"/>
</dbReference>
<protein>
    <recommendedName>
        <fullName evidence="5">Magnesium chelatase</fullName>
    </recommendedName>
</protein>
<feature type="domain" description="Magnesium chelatase ChlI-like catalytic" evidence="1">
    <location>
        <begin position="1"/>
        <end position="53"/>
    </location>
</feature>
<evidence type="ECO:0000259" key="1">
    <source>
        <dbReference type="Pfam" id="PF01078"/>
    </source>
</evidence>
<evidence type="ECO:0000313" key="3">
    <source>
        <dbReference type="EMBL" id="PJA40870.1"/>
    </source>
</evidence>
<dbReference type="InterPro" id="IPR025158">
    <property type="entry name" value="Mg_chelat-rel_C"/>
</dbReference>
<evidence type="ECO:0000259" key="2">
    <source>
        <dbReference type="Pfam" id="PF13335"/>
    </source>
</evidence>
<dbReference type="PANTHER" id="PTHR32039:SF7">
    <property type="entry name" value="COMPETENCE PROTEIN COMM"/>
    <property type="match status" value="1"/>
</dbReference>
<reference evidence="4" key="1">
    <citation type="submission" date="2017-09" db="EMBL/GenBank/DDBJ databases">
        <title>Depth-based differentiation of microbial function through sediment-hosted aquifers and enrichment of novel symbionts in the deep terrestrial subsurface.</title>
        <authorList>
            <person name="Probst A.J."/>
            <person name="Ladd B."/>
            <person name="Jarett J.K."/>
            <person name="Geller-Mcgrath D.E."/>
            <person name="Sieber C.M.K."/>
            <person name="Emerson J.B."/>
            <person name="Anantharaman K."/>
            <person name="Thomas B.C."/>
            <person name="Malmstrom R."/>
            <person name="Stieglmeier M."/>
            <person name="Klingl A."/>
            <person name="Woyke T."/>
            <person name="Ryan C.M."/>
            <person name="Banfield J.F."/>
        </authorList>
    </citation>
    <scope>NUCLEOTIDE SEQUENCE [LARGE SCALE GENOMIC DNA]</scope>
</reference>
<dbReference type="PANTHER" id="PTHR32039">
    <property type="entry name" value="MAGNESIUM-CHELATASE SUBUNIT CHLI"/>
    <property type="match status" value="1"/>
</dbReference>
<dbReference type="InterPro" id="IPR045006">
    <property type="entry name" value="CHLI-like"/>
</dbReference>
<dbReference type="GO" id="GO:0005524">
    <property type="term" value="F:ATP binding"/>
    <property type="evidence" value="ECO:0007669"/>
    <property type="project" value="InterPro"/>
</dbReference>
<sequence>MLVIASNPCPCGNLGNPQKECKCKKSRIDSYQDKLSGPIIDRIDLHVVCGAIEMREFDEKNKIEEESSATIYERVQKARDIQYKRYIKFSNINCNADINPESIDRYCKLGAQERALMNKAGNLLKLSARGYHKVLKVARTIADLANEKDLKVTHLSEALQYRFAGFKD</sequence>
<dbReference type="InterPro" id="IPR027417">
    <property type="entry name" value="P-loop_NTPase"/>
</dbReference>
<dbReference type="SUPFAM" id="SSF52540">
    <property type="entry name" value="P-loop containing nucleoside triphosphate hydrolases"/>
    <property type="match status" value="1"/>
</dbReference>
<feature type="domain" description="Mg chelatase-related protein C-terminal" evidence="2">
    <location>
        <begin position="65"/>
        <end position="162"/>
    </location>
</feature>